<dbReference type="GO" id="GO:0016747">
    <property type="term" value="F:acyltransferase activity, transferring groups other than amino-acyl groups"/>
    <property type="evidence" value="ECO:0007669"/>
    <property type="project" value="InterPro"/>
</dbReference>
<evidence type="ECO:0000313" key="4">
    <source>
        <dbReference type="EMBL" id="GLY73581.1"/>
    </source>
</evidence>
<evidence type="ECO:0000313" key="5">
    <source>
        <dbReference type="Proteomes" id="UP001165135"/>
    </source>
</evidence>
<dbReference type="AlphaFoldDB" id="A0A9W6VPG8"/>
<feature type="transmembrane region" description="Helical" evidence="2">
    <location>
        <begin position="80"/>
        <end position="104"/>
    </location>
</feature>
<dbReference type="PANTHER" id="PTHR23028">
    <property type="entry name" value="ACETYLTRANSFERASE"/>
    <property type="match status" value="1"/>
</dbReference>
<organism evidence="4 5">
    <name type="scientific">Actinoallomurus iriomotensis</name>
    <dbReference type="NCBI Taxonomy" id="478107"/>
    <lineage>
        <taxon>Bacteria</taxon>
        <taxon>Bacillati</taxon>
        <taxon>Actinomycetota</taxon>
        <taxon>Actinomycetes</taxon>
        <taxon>Streptosporangiales</taxon>
        <taxon>Thermomonosporaceae</taxon>
        <taxon>Actinoallomurus</taxon>
    </lineage>
</organism>
<evidence type="ECO:0000259" key="3">
    <source>
        <dbReference type="Pfam" id="PF01757"/>
    </source>
</evidence>
<feature type="domain" description="Acyltransferase 3" evidence="3">
    <location>
        <begin position="40"/>
        <end position="361"/>
    </location>
</feature>
<feature type="transmembrane region" description="Helical" evidence="2">
    <location>
        <begin position="197"/>
        <end position="215"/>
    </location>
</feature>
<evidence type="ECO:0000256" key="2">
    <source>
        <dbReference type="SAM" id="Phobius"/>
    </source>
</evidence>
<feature type="transmembrane region" description="Helical" evidence="2">
    <location>
        <begin position="43"/>
        <end position="60"/>
    </location>
</feature>
<proteinExistence type="predicted"/>
<feature type="transmembrane region" description="Helical" evidence="2">
    <location>
        <begin position="280"/>
        <end position="300"/>
    </location>
</feature>
<feature type="transmembrane region" description="Helical" evidence="2">
    <location>
        <begin position="307"/>
        <end position="326"/>
    </location>
</feature>
<feature type="transmembrane region" description="Helical" evidence="2">
    <location>
        <begin position="227"/>
        <end position="244"/>
    </location>
</feature>
<feature type="region of interest" description="Disordered" evidence="1">
    <location>
        <begin position="1"/>
        <end position="31"/>
    </location>
</feature>
<evidence type="ECO:0000256" key="1">
    <source>
        <dbReference type="SAM" id="MobiDB-lite"/>
    </source>
</evidence>
<dbReference type="Pfam" id="PF01757">
    <property type="entry name" value="Acyl_transf_3"/>
    <property type="match status" value="1"/>
</dbReference>
<dbReference type="PANTHER" id="PTHR23028:SF53">
    <property type="entry name" value="ACYL_TRANSF_3 DOMAIN-CONTAINING PROTEIN"/>
    <property type="match status" value="1"/>
</dbReference>
<protein>
    <submittedName>
        <fullName evidence="4">Acyltransferase</fullName>
    </submittedName>
</protein>
<feature type="compositionally biased region" description="Polar residues" evidence="1">
    <location>
        <begin position="19"/>
        <end position="28"/>
    </location>
</feature>
<dbReference type="InterPro" id="IPR002656">
    <property type="entry name" value="Acyl_transf_3_dom"/>
</dbReference>
<name>A0A9W6VPG8_9ACTN</name>
<dbReference type="Proteomes" id="UP001165135">
    <property type="component" value="Unassembled WGS sequence"/>
</dbReference>
<keyword evidence="2" id="KW-0472">Membrane</keyword>
<keyword evidence="4" id="KW-0012">Acyltransferase</keyword>
<dbReference type="InterPro" id="IPR050879">
    <property type="entry name" value="Acyltransferase_3"/>
</dbReference>
<gene>
    <name evidence="4" type="ORF">Airi01_018480</name>
</gene>
<feature type="transmembrane region" description="Helical" evidence="2">
    <location>
        <begin position="172"/>
        <end position="190"/>
    </location>
</feature>
<comment type="caution">
    <text evidence="4">The sequence shown here is derived from an EMBL/GenBank/DDBJ whole genome shotgun (WGS) entry which is preliminary data.</text>
</comment>
<dbReference type="GO" id="GO:0009103">
    <property type="term" value="P:lipopolysaccharide biosynthetic process"/>
    <property type="evidence" value="ECO:0007669"/>
    <property type="project" value="TreeGrafter"/>
</dbReference>
<keyword evidence="2" id="KW-0812">Transmembrane</keyword>
<keyword evidence="4" id="KW-0808">Transferase</keyword>
<feature type="transmembrane region" description="Helical" evidence="2">
    <location>
        <begin position="346"/>
        <end position="365"/>
    </location>
</feature>
<dbReference type="RefSeq" id="WP_285619014.1">
    <property type="nucleotide sequence ID" value="NZ_BSTJ01000002.1"/>
</dbReference>
<keyword evidence="2" id="KW-1133">Transmembrane helix</keyword>
<reference evidence="4" key="1">
    <citation type="submission" date="2023-03" db="EMBL/GenBank/DDBJ databases">
        <title>Actinoallomurus iriomotensis NBRC 103681.</title>
        <authorList>
            <person name="Ichikawa N."/>
            <person name="Sato H."/>
            <person name="Tonouchi N."/>
        </authorList>
    </citation>
    <scope>NUCLEOTIDE SEQUENCE</scope>
    <source>
        <strain evidence="4">NBRC 103681</strain>
    </source>
</reference>
<feature type="transmembrane region" description="Helical" evidence="2">
    <location>
        <begin position="251"/>
        <end position="268"/>
    </location>
</feature>
<sequence>MDAGTTRSDAVPTEAVPTRTPSEETSPAQAERRAMGRLRELDVLRFVAAAVVMLHHYTGVPAPEWPGGNARRIFPGLAPFTRYGFLGVELFFLISGFVILLSAWGRRPGDFMVSRFLRLFPAYWVGVVLSLAAYLAFDSWVSFGPNTDGPLKRFLPNLTMLQEGVGSQRMEVVYWTLYVELHFYVLIALFTWWGITFNRCVAFMTGWLMFSVFALESGENFLKVVLLWRYAPFFVAGMGFFLIYRYGSNIIVWLLIALSWALGCYYDVKYNFPDFTAAPHSLYIIPAGVTVVFAVMALVATHRLSWLRWRGLTLLGLLTYPLYLVHQTVSRTFVPRLLPHMGRWEVLAVLIVTALVASYLIHVLIERPAQRLLRPRLKAALTRIRTADKS</sequence>
<feature type="transmembrane region" description="Helical" evidence="2">
    <location>
        <begin position="116"/>
        <end position="137"/>
    </location>
</feature>
<dbReference type="GO" id="GO:0016020">
    <property type="term" value="C:membrane"/>
    <property type="evidence" value="ECO:0007669"/>
    <property type="project" value="TreeGrafter"/>
</dbReference>
<dbReference type="EMBL" id="BSTJ01000002">
    <property type="protein sequence ID" value="GLY73581.1"/>
    <property type="molecule type" value="Genomic_DNA"/>
</dbReference>
<accession>A0A9W6VPG8</accession>